<dbReference type="Gene3D" id="3.40.50.200">
    <property type="entry name" value="Peptidase S8/S53 domain"/>
    <property type="match status" value="1"/>
</dbReference>
<reference evidence="9" key="1">
    <citation type="submission" date="2020-07" db="EMBL/GenBank/DDBJ databases">
        <title>Ethylene signaling mediates host invasion by parasitic plants.</title>
        <authorList>
            <person name="Yoshida S."/>
        </authorList>
    </citation>
    <scope>NUCLEOTIDE SEQUENCE</scope>
    <source>
        <strain evidence="9">Okayama</strain>
    </source>
</reference>
<keyword evidence="2 9" id="KW-0645">Protease</keyword>
<organism evidence="9 10">
    <name type="scientific">Phtheirospermum japonicum</name>
    <dbReference type="NCBI Taxonomy" id="374723"/>
    <lineage>
        <taxon>Eukaryota</taxon>
        <taxon>Viridiplantae</taxon>
        <taxon>Streptophyta</taxon>
        <taxon>Embryophyta</taxon>
        <taxon>Tracheophyta</taxon>
        <taxon>Spermatophyta</taxon>
        <taxon>Magnoliopsida</taxon>
        <taxon>eudicotyledons</taxon>
        <taxon>Gunneridae</taxon>
        <taxon>Pentapetalae</taxon>
        <taxon>asterids</taxon>
        <taxon>lamiids</taxon>
        <taxon>Lamiales</taxon>
        <taxon>Orobanchaceae</taxon>
        <taxon>Orobanchaceae incertae sedis</taxon>
        <taxon>Phtheirospermum</taxon>
    </lineage>
</organism>
<keyword evidence="4" id="KW-0378">Hydrolase</keyword>
<dbReference type="Proteomes" id="UP000653305">
    <property type="component" value="Unassembled WGS sequence"/>
</dbReference>
<evidence type="ECO:0000256" key="1">
    <source>
        <dbReference type="ARBA" id="ARBA00011073"/>
    </source>
</evidence>
<comment type="similarity">
    <text evidence="1 6">Belongs to the peptidase S8 family.</text>
</comment>
<dbReference type="Gene3D" id="2.60.40.2310">
    <property type="match status" value="1"/>
</dbReference>
<dbReference type="InterPro" id="IPR036852">
    <property type="entry name" value="Peptidase_S8/S53_dom_sf"/>
</dbReference>
<dbReference type="EMBL" id="BMAC01000520">
    <property type="protein sequence ID" value="GFP98239.1"/>
    <property type="molecule type" value="Genomic_DNA"/>
</dbReference>
<feature type="domain" description="Subtilisin-like protease fibronectin type-III" evidence="8">
    <location>
        <begin position="118"/>
        <end position="215"/>
    </location>
</feature>
<dbReference type="InterPro" id="IPR041469">
    <property type="entry name" value="Subtilisin-like_FN3"/>
</dbReference>
<dbReference type="PANTHER" id="PTHR10795">
    <property type="entry name" value="PROPROTEIN CONVERTASE SUBTILISIN/KEXIN"/>
    <property type="match status" value="1"/>
</dbReference>
<keyword evidence="10" id="KW-1185">Reference proteome</keyword>
<dbReference type="InterPro" id="IPR045051">
    <property type="entry name" value="SBT"/>
</dbReference>
<dbReference type="OrthoDB" id="904946at2759"/>
<sequence length="218" mass="23736">MACPHVSGLAATVKSWHPKWSPSAIRSAIMTTATQTNNLHAPITTENGSRATPYDIGAGEISLFGPLCPGLVYETETTDYVQFLCNIGYNASVIKTIAPTVPSNFSCPVNSGLDLVSDMNYPSITVSGLKANGSRTVTRTVTNVGEQYSTYTAIVEAPAGIEVQVVPKRLQFTKNVKKLTFQVTFKQLTTTYREDMFGSITWWNSKNKVRSPFVVSNV</sequence>
<proteinExistence type="inferred from homology"/>
<evidence type="ECO:0000256" key="5">
    <source>
        <dbReference type="ARBA" id="ARBA00022825"/>
    </source>
</evidence>
<dbReference type="Pfam" id="PF17766">
    <property type="entry name" value="fn3_6"/>
    <property type="match status" value="1"/>
</dbReference>
<evidence type="ECO:0000259" key="7">
    <source>
        <dbReference type="Pfam" id="PF00082"/>
    </source>
</evidence>
<keyword evidence="3" id="KW-0732">Signal</keyword>
<keyword evidence="5" id="KW-0720">Serine protease</keyword>
<dbReference type="FunFam" id="2.60.40.2310:FF:000001">
    <property type="entry name" value="Subtilisin-like protease SBT1.5"/>
    <property type="match status" value="1"/>
</dbReference>
<dbReference type="PROSITE" id="PS51892">
    <property type="entry name" value="SUBTILASE"/>
    <property type="match status" value="1"/>
</dbReference>
<evidence type="ECO:0000256" key="3">
    <source>
        <dbReference type="ARBA" id="ARBA00022729"/>
    </source>
</evidence>
<dbReference type="Pfam" id="PF00082">
    <property type="entry name" value="Peptidase_S8"/>
    <property type="match status" value="1"/>
</dbReference>
<dbReference type="InterPro" id="IPR000209">
    <property type="entry name" value="Peptidase_S8/S53_dom"/>
</dbReference>
<protein>
    <submittedName>
        <fullName evidence="9">Co(2)-response secreted protease</fullName>
    </submittedName>
</protein>
<evidence type="ECO:0000313" key="9">
    <source>
        <dbReference type="EMBL" id="GFP98239.1"/>
    </source>
</evidence>
<dbReference type="SUPFAM" id="SSF52743">
    <property type="entry name" value="Subtilisin-like"/>
    <property type="match status" value="1"/>
</dbReference>
<comment type="caution">
    <text evidence="6">Lacks conserved residue(s) required for the propagation of feature annotation.</text>
</comment>
<evidence type="ECO:0000256" key="6">
    <source>
        <dbReference type="PROSITE-ProRule" id="PRU01240"/>
    </source>
</evidence>
<accession>A0A830CGP4</accession>
<dbReference type="GO" id="GO:0006508">
    <property type="term" value="P:proteolysis"/>
    <property type="evidence" value="ECO:0007669"/>
    <property type="project" value="UniProtKB-KW"/>
</dbReference>
<evidence type="ECO:0000313" key="10">
    <source>
        <dbReference type="Proteomes" id="UP000653305"/>
    </source>
</evidence>
<evidence type="ECO:0000256" key="4">
    <source>
        <dbReference type="ARBA" id="ARBA00022801"/>
    </source>
</evidence>
<comment type="caution">
    <text evidence="9">The sequence shown here is derived from an EMBL/GenBank/DDBJ whole genome shotgun (WGS) entry which is preliminary data.</text>
</comment>
<name>A0A830CGP4_9LAMI</name>
<gene>
    <name evidence="9" type="ORF">PHJA_001967900</name>
</gene>
<evidence type="ECO:0000259" key="8">
    <source>
        <dbReference type="Pfam" id="PF17766"/>
    </source>
</evidence>
<dbReference type="GO" id="GO:0004252">
    <property type="term" value="F:serine-type endopeptidase activity"/>
    <property type="evidence" value="ECO:0007669"/>
    <property type="project" value="InterPro"/>
</dbReference>
<feature type="domain" description="Peptidase S8/S53" evidence="7">
    <location>
        <begin position="1"/>
        <end position="38"/>
    </location>
</feature>
<evidence type="ECO:0000256" key="2">
    <source>
        <dbReference type="ARBA" id="ARBA00022670"/>
    </source>
</evidence>
<dbReference type="AlphaFoldDB" id="A0A830CGP4"/>